<dbReference type="SUPFAM" id="SSF48371">
    <property type="entry name" value="ARM repeat"/>
    <property type="match status" value="1"/>
</dbReference>
<dbReference type="AlphaFoldDB" id="A0A8B8FAE2"/>
<dbReference type="Pfam" id="PF21040">
    <property type="entry name" value="CEP104-like_TOG"/>
    <property type="match status" value="1"/>
</dbReference>
<dbReference type="PANTHER" id="PTHR13371">
    <property type="entry name" value="GLYCINE-, GLUTAMATE-, THIENYLCYCLOHEXYLPIPERIDINE-BINDING PROTEIN"/>
    <property type="match status" value="1"/>
</dbReference>
<feature type="region of interest" description="Disordered" evidence="1">
    <location>
        <begin position="326"/>
        <end position="358"/>
    </location>
</feature>
<sequence>MSSAGKVEFVVVYKTSEDALYQSSELNNHGPTVKGWRSSKNCEYPQQLVLKLFETTVIQQIQILAHQYLIPNKIEIWIGPEELVETDNLTTLNYEYLGYITLNDNDGGLVKSRELKTISLPLASATSYVKLILFENHKNSLNRFNQVSLIGIQVTGEKQHSDQGDISHHKSICDDLAFEMYVDKHIAKIIRMLEERKITAVQDERFEYARKLKEAITELRSAGEKLGKLELSKTQAIQNEDYGKAKKKKTQMEEYRAQVLIEQQVDELLEKNGPLEINDEEPEDLVDKTPGSRDETVKCAPSLSPINSPKEVSIKQHQEEILSEKIENEAPDEPDIYHSPVSPLHYPENNSRERSPKLQQTIVTKAISLKRPKPMRPKFNKSSYESYDEQAIPAQRFCQTQNNSDSSSSAAVSGVGASKLSERDKKQTAIPIAVFGLSIVKYFFSKQYSDKVEGLKLMEGSMKNFMFDGVDARHSPNKMTRAAVQLLHRTLRDKVFAVYNLSAEIIRFLFSEFVPGRVSTGEVSRSIETLLPELLAKAGDTTPRIHNIGMHTILSVAEVPDIRKLNIIPTHLTRLLTGNIHPRLILSRLEMVEQLIISQGVSSDKNSGMTCRTLCEFGMSAIHNPTEAVRKAAERIIIHVYKVNPRFVRKQLPPDDEITRRNIMYRQLMQEFERIDQERMGELDPVGQTKCKLVRSTSENTSTYYNNEIACNSAVNVQSKLSSSTSASVVDVCENGQNNIETMKLNRCTFCKEESNFSEEELNIHYWKYCPLLMRCEHCSEVIEIIGLRHHLLKDCDFKDKYKTCDLCFEVVEIEFLEHHVLRPTCKKRNTTISNVCPLCFEEIGNDQQNWNKHLIGPSACENHPRKNYLKHH</sequence>
<dbReference type="InterPro" id="IPR052607">
    <property type="entry name" value="CEP104-like"/>
</dbReference>
<dbReference type="Pfam" id="PF21038">
    <property type="entry name" value="CEP104_N"/>
    <property type="match status" value="1"/>
</dbReference>
<dbReference type="Proteomes" id="UP000694846">
    <property type="component" value="Unplaced"/>
</dbReference>
<feature type="compositionally biased region" description="Basic and acidic residues" evidence="1">
    <location>
        <begin position="285"/>
        <end position="297"/>
    </location>
</feature>
<protein>
    <submittedName>
        <fullName evidence="4">Centrosomal protein of 104 kDa</fullName>
    </submittedName>
</protein>
<dbReference type="InterPro" id="IPR001943">
    <property type="entry name" value="UVR_dom"/>
</dbReference>
<dbReference type="PROSITE" id="PS50151">
    <property type="entry name" value="UVR"/>
    <property type="match status" value="1"/>
</dbReference>
<dbReference type="SUPFAM" id="SSF49785">
    <property type="entry name" value="Galactose-binding domain-like"/>
    <property type="match status" value="1"/>
</dbReference>
<evidence type="ECO:0000256" key="1">
    <source>
        <dbReference type="SAM" id="MobiDB-lite"/>
    </source>
</evidence>
<accession>A0A8B8FAE2</accession>
<dbReference type="RefSeq" id="XP_025407819.1">
    <property type="nucleotide sequence ID" value="XM_025552034.1"/>
</dbReference>
<dbReference type="InterPro" id="IPR008979">
    <property type="entry name" value="Galactose-bd-like_sf"/>
</dbReference>
<dbReference type="OrthoDB" id="66599at2759"/>
<dbReference type="PANTHER" id="PTHR13371:SF0">
    <property type="entry name" value="CENTROSOMAL PROTEIN OF 104 KDA"/>
    <property type="match status" value="1"/>
</dbReference>
<gene>
    <name evidence="4" type="primary">LOC112681735</name>
</gene>
<evidence type="ECO:0000313" key="4">
    <source>
        <dbReference type="RefSeq" id="XP_025407819.1"/>
    </source>
</evidence>
<feature type="domain" description="UVR" evidence="2">
    <location>
        <begin position="187"/>
        <end position="222"/>
    </location>
</feature>
<dbReference type="Gene3D" id="1.25.10.10">
    <property type="entry name" value="Leucine-rich Repeat Variant"/>
    <property type="match status" value="1"/>
</dbReference>
<reference evidence="4" key="1">
    <citation type="submission" date="2025-08" db="UniProtKB">
        <authorList>
            <consortium name="RefSeq"/>
        </authorList>
    </citation>
    <scope>IDENTIFICATION</scope>
</reference>
<dbReference type="Pfam" id="PF21039">
    <property type="entry name" value="CEP104_ZnF"/>
    <property type="match status" value="1"/>
</dbReference>
<name>A0A8B8FAE2_9HEMI</name>
<dbReference type="GeneID" id="112681735"/>
<proteinExistence type="predicted"/>
<evidence type="ECO:0000259" key="2">
    <source>
        <dbReference type="PROSITE" id="PS50151"/>
    </source>
</evidence>
<feature type="region of interest" description="Disordered" evidence="1">
    <location>
        <begin position="274"/>
        <end position="313"/>
    </location>
</feature>
<keyword evidence="3" id="KW-1185">Reference proteome</keyword>
<dbReference type="InterPro" id="IPR048739">
    <property type="entry name" value="CEP104_N"/>
</dbReference>
<dbReference type="GO" id="GO:0005929">
    <property type="term" value="C:cilium"/>
    <property type="evidence" value="ECO:0007669"/>
    <property type="project" value="TreeGrafter"/>
</dbReference>
<evidence type="ECO:0000313" key="3">
    <source>
        <dbReference type="Proteomes" id="UP000694846"/>
    </source>
</evidence>
<dbReference type="InterPro" id="IPR016024">
    <property type="entry name" value="ARM-type_fold"/>
</dbReference>
<dbReference type="InterPro" id="IPR011989">
    <property type="entry name" value="ARM-like"/>
</dbReference>
<dbReference type="InterPro" id="IPR048738">
    <property type="entry name" value="CEP104_Znf"/>
</dbReference>
<organism evidence="3 4">
    <name type="scientific">Sipha flava</name>
    <name type="common">yellow sugarcane aphid</name>
    <dbReference type="NCBI Taxonomy" id="143950"/>
    <lineage>
        <taxon>Eukaryota</taxon>
        <taxon>Metazoa</taxon>
        <taxon>Ecdysozoa</taxon>
        <taxon>Arthropoda</taxon>
        <taxon>Hexapoda</taxon>
        <taxon>Insecta</taxon>
        <taxon>Pterygota</taxon>
        <taxon>Neoptera</taxon>
        <taxon>Paraneoptera</taxon>
        <taxon>Hemiptera</taxon>
        <taxon>Sternorrhyncha</taxon>
        <taxon>Aphidomorpha</taxon>
        <taxon>Aphidoidea</taxon>
        <taxon>Aphididae</taxon>
        <taxon>Sipha</taxon>
    </lineage>
</organism>